<evidence type="ECO:0000313" key="8">
    <source>
        <dbReference type="EMBL" id="MEZ0475485.1"/>
    </source>
</evidence>
<evidence type="ECO:0000256" key="4">
    <source>
        <dbReference type="ARBA" id="ARBA00023316"/>
    </source>
</evidence>
<keyword evidence="9" id="KW-1185">Reference proteome</keyword>
<dbReference type="RefSeq" id="WP_370562495.1">
    <property type="nucleotide sequence ID" value="NZ_JBFWIB010000002.1"/>
</dbReference>
<feature type="compositionally biased region" description="Low complexity" evidence="6">
    <location>
        <begin position="407"/>
        <end position="420"/>
    </location>
</feature>
<feature type="compositionally biased region" description="Pro residues" evidence="6">
    <location>
        <begin position="349"/>
        <end position="365"/>
    </location>
</feature>
<evidence type="ECO:0000256" key="2">
    <source>
        <dbReference type="ARBA" id="ARBA00012587"/>
    </source>
</evidence>
<evidence type="ECO:0000256" key="6">
    <source>
        <dbReference type="SAM" id="MobiDB-lite"/>
    </source>
</evidence>
<dbReference type="EC" id="4.2.2.n1" evidence="2"/>
<dbReference type="Gene3D" id="2.40.40.10">
    <property type="entry name" value="RlpA-like domain"/>
    <property type="match status" value="2"/>
</dbReference>
<dbReference type="InterPro" id="IPR010611">
    <property type="entry name" value="3D_dom"/>
</dbReference>
<comment type="caution">
    <text evidence="8">The sequence shown here is derived from an EMBL/GenBank/DDBJ whole genome shotgun (WGS) entry which is preliminary data.</text>
</comment>
<dbReference type="EMBL" id="JBFWIC010000017">
    <property type="protein sequence ID" value="MEZ0475485.1"/>
    <property type="molecule type" value="Genomic_DNA"/>
</dbReference>
<dbReference type="InterPro" id="IPR026044">
    <property type="entry name" value="MltA"/>
</dbReference>
<feature type="region of interest" description="Disordered" evidence="6">
    <location>
        <begin position="393"/>
        <end position="432"/>
    </location>
</feature>
<sequence>MRTTPAQDTMDSPASVSSQSGAGRAARLRIALIAALWPLLAAPASAQDGGADLGRPFATRHAVFEPIGFGDLPGWNQDTLHEGADGMRQSCAALRRKQGWSTACAEFEAVDAGSDTALRGFFQRHFHAYRILSPARRADGLLTGYFEPLLEGRRDRDDVFRYPVYGLPADLLLFDASARAGGTRQWLRVQGNRLLPASAGGASAREYTLALDDITPGIRDKRLRVRIDGDHVRPYWSRQDIELRALDAPVLAWVSAPDRLYSMQVQGSGKIRLEDGSLIRVSYAEQNGHPFLPNITRGSDARMVLRAIKTRGLSAGGSSDVRSDPAISASVNDEVSRLIALFQGKGGSTPPPSPASRPAPTPSSPPKAAAATGISGNDAEVAAIIAALMGGGSASVPAPNPAPEPAPASATPPTAAATSTPPSPAGQAFAGSGGVPAALTNIPDPSYVFFRSSGDGPQGPVGALGVPLTAGRSLAVDPRSTPLGSPVFISTTDPAGNGPMRRLMFAQDTGGAIRGSVRGDLFWGFGDTAGRLALATNEVAQMWLLLPKTQVVTAAQGTGGPALRSLRSRASLPDCVIADPDLCVED</sequence>
<dbReference type="SUPFAM" id="SSF50685">
    <property type="entry name" value="Barwin-like endoglucanases"/>
    <property type="match status" value="2"/>
</dbReference>
<name>A0ABV4HRX0_9GAMM</name>
<accession>A0ABV4HRX0</accession>
<dbReference type="Proteomes" id="UP001566331">
    <property type="component" value="Unassembled WGS sequence"/>
</dbReference>
<gene>
    <name evidence="8" type="ORF">AB6713_12810</name>
</gene>
<dbReference type="Pfam" id="PF06725">
    <property type="entry name" value="3D"/>
    <property type="match status" value="1"/>
</dbReference>
<keyword evidence="4" id="KW-0961">Cell wall biogenesis/degradation</keyword>
<dbReference type="CDD" id="cd14485">
    <property type="entry name" value="mltA_like_LT_A"/>
    <property type="match status" value="1"/>
</dbReference>
<dbReference type="PANTHER" id="PTHR30124">
    <property type="entry name" value="MEMBRANE-BOUND LYTIC MUREIN TRANSGLYCOSYLASE A"/>
    <property type="match status" value="1"/>
</dbReference>
<protein>
    <recommendedName>
        <fullName evidence="2">peptidoglycan lytic exotransglycosylase</fullName>
        <ecNumber evidence="2">4.2.2.n1</ecNumber>
    </recommendedName>
    <alternativeName>
        <fullName evidence="5">Murein hydrolase A</fullName>
    </alternativeName>
</protein>
<evidence type="ECO:0000256" key="3">
    <source>
        <dbReference type="ARBA" id="ARBA00023239"/>
    </source>
</evidence>
<organism evidence="8 9">
    <name type="scientific">Luteimonas salinilitoris</name>
    <dbReference type="NCBI Taxonomy" id="3237697"/>
    <lineage>
        <taxon>Bacteria</taxon>
        <taxon>Pseudomonadati</taxon>
        <taxon>Pseudomonadota</taxon>
        <taxon>Gammaproteobacteria</taxon>
        <taxon>Lysobacterales</taxon>
        <taxon>Lysobacteraceae</taxon>
        <taxon>Luteimonas</taxon>
    </lineage>
</organism>
<evidence type="ECO:0000259" key="7">
    <source>
        <dbReference type="SMART" id="SM00925"/>
    </source>
</evidence>
<feature type="region of interest" description="Disordered" evidence="6">
    <location>
        <begin position="1"/>
        <end position="20"/>
    </location>
</feature>
<feature type="region of interest" description="Disordered" evidence="6">
    <location>
        <begin position="343"/>
        <end position="373"/>
    </location>
</feature>
<reference evidence="8 9" key="1">
    <citation type="submission" date="2024-07" db="EMBL/GenBank/DDBJ databases">
        <title>Luteimonas salilacus sp. nov., isolated from the shore soil of Salt Lake in Tibet of China.</title>
        <authorList>
            <person name="Zhang X."/>
            <person name="Li A."/>
        </authorList>
    </citation>
    <scope>NUCLEOTIDE SEQUENCE [LARGE SCALE GENOMIC DNA]</scope>
    <source>
        <strain evidence="8 9">B3-2-R+30</strain>
    </source>
</reference>
<evidence type="ECO:0000256" key="1">
    <source>
        <dbReference type="ARBA" id="ARBA00001420"/>
    </source>
</evidence>
<comment type="catalytic activity">
    <reaction evidence="1">
        <text>Exolytic cleavage of the (1-&gt;4)-beta-glycosidic linkage between N-acetylmuramic acid (MurNAc) and N-acetylglucosamine (GlcNAc) residues in peptidoglycan, from either the reducing or the non-reducing ends of the peptidoglycan chains, with concomitant formation of a 1,6-anhydrobond in the MurNAc residue.</text>
        <dbReference type="EC" id="4.2.2.n1"/>
    </reaction>
</comment>
<dbReference type="Pfam" id="PF03562">
    <property type="entry name" value="MltA"/>
    <property type="match status" value="2"/>
</dbReference>
<dbReference type="PANTHER" id="PTHR30124:SF0">
    <property type="entry name" value="MEMBRANE-BOUND LYTIC MUREIN TRANSGLYCOSYLASE A"/>
    <property type="match status" value="1"/>
</dbReference>
<dbReference type="InterPro" id="IPR005300">
    <property type="entry name" value="MltA_B"/>
</dbReference>
<keyword evidence="3" id="KW-0456">Lyase</keyword>
<feature type="compositionally biased region" description="Polar residues" evidence="6">
    <location>
        <begin position="1"/>
        <end position="19"/>
    </location>
</feature>
<dbReference type="InterPro" id="IPR036908">
    <property type="entry name" value="RlpA-like_sf"/>
</dbReference>
<dbReference type="Gene3D" id="2.40.240.50">
    <property type="entry name" value="Barwin-like endoglucanases"/>
    <property type="match status" value="2"/>
</dbReference>
<dbReference type="SMART" id="SM00925">
    <property type="entry name" value="MltA"/>
    <property type="match status" value="1"/>
</dbReference>
<evidence type="ECO:0000313" key="9">
    <source>
        <dbReference type="Proteomes" id="UP001566331"/>
    </source>
</evidence>
<feature type="domain" description="Lytic transglycosylase MltA" evidence="7">
    <location>
        <begin position="149"/>
        <end position="451"/>
    </location>
</feature>
<proteinExistence type="predicted"/>
<evidence type="ECO:0000256" key="5">
    <source>
        <dbReference type="ARBA" id="ARBA00030918"/>
    </source>
</evidence>